<proteinExistence type="predicted"/>
<protein>
    <submittedName>
        <fullName evidence="1">Uncharacterized protein</fullName>
    </submittedName>
</protein>
<gene>
    <name evidence="1" type="ORF">GCM10023187_14310</name>
</gene>
<accession>A0ABP8K736</accession>
<dbReference type="EMBL" id="BAABHB010000002">
    <property type="protein sequence ID" value="GAA4400788.1"/>
    <property type="molecule type" value="Genomic_DNA"/>
</dbReference>
<evidence type="ECO:0000313" key="2">
    <source>
        <dbReference type="Proteomes" id="UP001500936"/>
    </source>
</evidence>
<dbReference type="Proteomes" id="UP001500936">
    <property type="component" value="Unassembled WGS sequence"/>
</dbReference>
<comment type="caution">
    <text evidence="1">The sequence shown here is derived from an EMBL/GenBank/DDBJ whole genome shotgun (WGS) entry which is preliminary data.</text>
</comment>
<sequence>MTAAQAQKAPVMHPDPQGALAVYRQNLALLRQEYTRQRELPDLPFFLFGMGNRTKLIYQQGRLVEALTGHIVEQWRVQQALIVPSEYLVHLTLMDSTTVQLREDETGVWMYQPGKAPQLVKGTRSRISLPAFSDKKYGPVLRVLHHEVLINVIGGKPVPNFLVYATPWFRDAALMGMVMQQTSNLHLIRDWILKIRDPFDRNNHGISEPDNLGQVLYLVSLVSDQKHPAVRMVLDSVQRFSKPFPAGPADTVTVRSVSQPSPASLSPQALYLTGQTDYAEHPVYQTKWLKFGMQSLGLPDSFSIPKVYDSYSALFWWAYTDQHVPGKEFDEGSGKNYPYLVWAEDHFNRRTGTPTRRGLVGNLSYPLSWEQQASNARYAGMTILDKSLMKQKLSFPHTWHAAEMFLFLADSQ</sequence>
<evidence type="ECO:0000313" key="1">
    <source>
        <dbReference type="EMBL" id="GAA4400788.1"/>
    </source>
</evidence>
<name>A0ABP8K736_9BACT</name>
<keyword evidence="2" id="KW-1185">Reference proteome</keyword>
<reference evidence="2" key="1">
    <citation type="journal article" date="2019" name="Int. J. Syst. Evol. Microbiol.">
        <title>The Global Catalogue of Microorganisms (GCM) 10K type strain sequencing project: providing services to taxonomists for standard genome sequencing and annotation.</title>
        <authorList>
            <consortium name="The Broad Institute Genomics Platform"/>
            <consortium name="The Broad Institute Genome Sequencing Center for Infectious Disease"/>
            <person name="Wu L."/>
            <person name="Ma J."/>
        </authorList>
    </citation>
    <scope>NUCLEOTIDE SEQUENCE [LARGE SCALE GENOMIC DNA]</scope>
    <source>
        <strain evidence="2">JCM 17925</strain>
    </source>
</reference>
<organism evidence="1 2">
    <name type="scientific">Nibrella viscosa</name>
    <dbReference type="NCBI Taxonomy" id="1084524"/>
    <lineage>
        <taxon>Bacteria</taxon>
        <taxon>Pseudomonadati</taxon>
        <taxon>Bacteroidota</taxon>
        <taxon>Cytophagia</taxon>
        <taxon>Cytophagales</taxon>
        <taxon>Spirosomataceae</taxon>
        <taxon>Nibrella</taxon>
    </lineage>
</organism>